<dbReference type="EMBL" id="FNXT01000284">
    <property type="protein sequence ID" value="SZX63150.1"/>
    <property type="molecule type" value="Genomic_DNA"/>
</dbReference>
<organism evidence="1 2">
    <name type="scientific">Tetradesmus obliquus</name>
    <name type="common">Green alga</name>
    <name type="synonym">Acutodesmus obliquus</name>
    <dbReference type="NCBI Taxonomy" id="3088"/>
    <lineage>
        <taxon>Eukaryota</taxon>
        <taxon>Viridiplantae</taxon>
        <taxon>Chlorophyta</taxon>
        <taxon>core chlorophytes</taxon>
        <taxon>Chlorophyceae</taxon>
        <taxon>CS clade</taxon>
        <taxon>Sphaeropleales</taxon>
        <taxon>Scenedesmaceae</taxon>
        <taxon>Tetradesmus</taxon>
    </lineage>
</organism>
<sequence>MGRSHRLPVVATSEYWWEDEQEFDALTEVLAPKLVYIATPAACQQQLQQLKASTSFVAAFTAPDLQQQVQELWQQLGRAGPPLFLKVRSRSSLQDCEQQGPAAVSAAEQFWGELAGQTWRTELDHGLAKESTEAAVAEQLLVVTASQTGVDCLLKAALPEGAGSGEVQGVVVVELQGWNQGATQQQLQSYQQLQPQLLQTPVLQ</sequence>
<keyword evidence="2" id="KW-1185">Reference proteome</keyword>
<evidence type="ECO:0000313" key="2">
    <source>
        <dbReference type="Proteomes" id="UP000256970"/>
    </source>
</evidence>
<evidence type="ECO:0000313" key="1">
    <source>
        <dbReference type="EMBL" id="SZX63150.1"/>
    </source>
</evidence>
<dbReference type="AlphaFoldDB" id="A0A383VDY5"/>
<reference evidence="1 2" key="1">
    <citation type="submission" date="2016-10" db="EMBL/GenBank/DDBJ databases">
        <authorList>
            <person name="Cai Z."/>
        </authorList>
    </citation>
    <scope>NUCLEOTIDE SEQUENCE [LARGE SCALE GENOMIC DNA]</scope>
</reference>
<protein>
    <submittedName>
        <fullName evidence="1">Uncharacterized protein</fullName>
    </submittedName>
</protein>
<accession>A0A383VDY5</accession>
<gene>
    <name evidence="1" type="ORF">BQ4739_LOCUS3710</name>
</gene>
<name>A0A383VDY5_TETOB</name>
<dbReference type="Proteomes" id="UP000256970">
    <property type="component" value="Unassembled WGS sequence"/>
</dbReference>
<proteinExistence type="predicted"/>
<dbReference type="STRING" id="3088.A0A383VDY5"/>